<keyword evidence="7" id="KW-1185">Reference proteome</keyword>
<evidence type="ECO:0000256" key="3">
    <source>
        <dbReference type="SAM" id="MobiDB-lite"/>
    </source>
</evidence>
<dbReference type="AlphaFoldDB" id="A0A317WY97"/>
<feature type="transmembrane region" description="Helical" evidence="4">
    <location>
        <begin position="56"/>
        <end position="78"/>
    </location>
</feature>
<dbReference type="InterPro" id="IPR011701">
    <property type="entry name" value="MFS"/>
</dbReference>
<accession>A0A317WY97</accession>
<dbReference type="SUPFAM" id="SSF103473">
    <property type="entry name" value="MFS general substrate transporter"/>
    <property type="match status" value="1"/>
</dbReference>
<dbReference type="Pfam" id="PF07690">
    <property type="entry name" value="MFS_1"/>
    <property type="match status" value="1"/>
</dbReference>
<evidence type="ECO:0000313" key="6">
    <source>
        <dbReference type="EMBL" id="PWY91343.1"/>
    </source>
</evidence>
<feature type="region of interest" description="Disordered" evidence="3">
    <location>
        <begin position="1"/>
        <end position="47"/>
    </location>
</feature>
<evidence type="ECO:0000259" key="5">
    <source>
        <dbReference type="PROSITE" id="PS50850"/>
    </source>
</evidence>
<name>A0A317WY97_9EURO</name>
<dbReference type="PROSITE" id="PS50850">
    <property type="entry name" value="MFS"/>
    <property type="match status" value="1"/>
</dbReference>
<gene>
    <name evidence="6" type="ORF">BO94DRAFT_533473</name>
</gene>
<feature type="transmembrane region" description="Helical" evidence="4">
    <location>
        <begin position="386"/>
        <end position="407"/>
    </location>
</feature>
<dbReference type="EMBL" id="MSFK01000009">
    <property type="protein sequence ID" value="PWY91343.1"/>
    <property type="molecule type" value="Genomic_DNA"/>
</dbReference>
<sequence>MSDRSSSSAGKTKQALPETLQSTEGIPQLSEKVDPTPTPAPAKAPGPSDIPNGGFLAWYQVMGSFFLFFNCWGIVNTFGVYQTYYEQNLLKTRSAMDISWVGSIQAFLLVFIGVVTGPLYDYGYFRVLIGVGSILVVFGMMMTSICHEYWEVMLAQGIVVGLGSGCLFVPSVAILPTYFSTKKALAQGIAASGSSLGGVIYPIVFRKLQPSIGFGWATRVIAFIMLATLIIPNAGMRMRVKPSSRRRMFEAEAWREPPFVLFSLATFFGFMGMYLPFFYVQSYAMDTKIMGENLAFYLLSITNAASVFGRIVPNFFADKTGPLNMLLPTSTIAGVLAFVWIGIHNTGGMIVFCILYGFFSGTFVSLPPTTIVTLSPSLGVVGVRMGMSFVLAAIGLLIGTPIGGALLDHGWVALQAWCGACVIIAAILVLLARLTKVGTKVMVKA</sequence>
<comment type="similarity">
    <text evidence="2">Belongs to the major facilitator superfamily. Monocarboxylate porter (TC 2.A.1.13) family.</text>
</comment>
<dbReference type="OrthoDB" id="6509908at2759"/>
<evidence type="ECO:0000256" key="1">
    <source>
        <dbReference type="ARBA" id="ARBA00004141"/>
    </source>
</evidence>
<dbReference type="Gene3D" id="1.20.1250.20">
    <property type="entry name" value="MFS general substrate transporter like domains"/>
    <property type="match status" value="2"/>
</dbReference>
<dbReference type="STRING" id="1450535.A0A317WY97"/>
<feature type="transmembrane region" description="Helical" evidence="4">
    <location>
        <begin position="127"/>
        <end position="145"/>
    </location>
</feature>
<keyword evidence="4" id="KW-1133">Transmembrane helix</keyword>
<feature type="domain" description="Major facilitator superfamily (MFS) profile" evidence="5">
    <location>
        <begin position="56"/>
        <end position="436"/>
    </location>
</feature>
<evidence type="ECO:0000256" key="4">
    <source>
        <dbReference type="SAM" id="Phobius"/>
    </source>
</evidence>
<comment type="caution">
    <text evidence="6">The sequence shown here is derived from an EMBL/GenBank/DDBJ whole genome shotgun (WGS) entry which is preliminary data.</text>
</comment>
<feature type="compositionally biased region" description="Polar residues" evidence="3">
    <location>
        <begin position="1"/>
        <end position="11"/>
    </location>
</feature>
<dbReference type="GO" id="GO:0022857">
    <property type="term" value="F:transmembrane transporter activity"/>
    <property type="evidence" value="ECO:0007669"/>
    <property type="project" value="InterPro"/>
</dbReference>
<feature type="transmembrane region" description="Helical" evidence="4">
    <location>
        <begin position="157"/>
        <end position="178"/>
    </location>
</feature>
<dbReference type="CDD" id="cd17352">
    <property type="entry name" value="MFS_MCT_SLC16"/>
    <property type="match status" value="1"/>
</dbReference>
<dbReference type="PANTHER" id="PTHR11360">
    <property type="entry name" value="MONOCARBOXYLATE TRANSPORTER"/>
    <property type="match status" value="1"/>
</dbReference>
<dbReference type="RefSeq" id="XP_025469071.1">
    <property type="nucleotide sequence ID" value="XM_025611341.1"/>
</dbReference>
<reference evidence="6 7" key="1">
    <citation type="submission" date="2016-12" db="EMBL/GenBank/DDBJ databases">
        <title>The genomes of Aspergillus section Nigri reveals drivers in fungal speciation.</title>
        <authorList>
            <consortium name="DOE Joint Genome Institute"/>
            <person name="Vesth T.C."/>
            <person name="Nybo J."/>
            <person name="Theobald S."/>
            <person name="Brandl J."/>
            <person name="Frisvad J.C."/>
            <person name="Nielsen K.F."/>
            <person name="Lyhne E.K."/>
            <person name="Kogle M.E."/>
            <person name="Kuo A."/>
            <person name="Riley R."/>
            <person name="Clum A."/>
            <person name="Nolan M."/>
            <person name="Lipzen A."/>
            <person name="Salamov A."/>
            <person name="Henrissat B."/>
            <person name="Wiebenga A."/>
            <person name="De Vries R.P."/>
            <person name="Grigoriev I.V."/>
            <person name="Mortensen U.H."/>
            <person name="Andersen M.R."/>
            <person name="Baker S.E."/>
        </authorList>
    </citation>
    <scope>NUCLEOTIDE SEQUENCE [LARGE SCALE GENOMIC DNA]</scope>
    <source>
        <strain evidence="6 7">CBS 115572</strain>
    </source>
</reference>
<evidence type="ECO:0000313" key="7">
    <source>
        <dbReference type="Proteomes" id="UP000246702"/>
    </source>
</evidence>
<protein>
    <submittedName>
        <fullName evidence="6">MFS general substrate transporter</fullName>
    </submittedName>
</protein>
<feature type="transmembrane region" description="Helical" evidence="4">
    <location>
        <begin position="294"/>
        <end position="313"/>
    </location>
</feature>
<dbReference type="InterPro" id="IPR036259">
    <property type="entry name" value="MFS_trans_sf"/>
</dbReference>
<dbReference type="GO" id="GO:0016020">
    <property type="term" value="C:membrane"/>
    <property type="evidence" value="ECO:0007669"/>
    <property type="project" value="UniProtKB-SubCell"/>
</dbReference>
<dbReference type="GeneID" id="37113484"/>
<evidence type="ECO:0000256" key="2">
    <source>
        <dbReference type="ARBA" id="ARBA00006727"/>
    </source>
</evidence>
<feature type="transmembrane region" description="Helical" evidence="4">
    <location>
        <begin position="257"/>
        <end position="279"/>
    </location>
</feature>
<dbReference type="Proteomes" id="UP000246702">
    <property type="component" value="Unassembled WGS sequence"/>
</dbReference>
<organism evidence="6 7">
    <name type="scientific">Aspergillus sclerotioniger CBS 115572</name>
    <dbReference type="NCBI Taxonomy" id="1450535"/>
    <lineage>
        <taxon>Eukaryota</taxon>
        <taxon>Fungi</taxon>
        <taxon>Dikarya</taxon>
        <taxon>Ascomycota</taxon>
        <taxon>Pezizomycotina</taxon>
        <taxon>Eurotiomycetes</taxon>
        <taxon>Eurotiomycetidae</taxon>
        <taxon>Eurotiales</taxon>
        <taxon>Aspergillaceae</taxon>
        <taxon>Aspergillus</taxon>
        <taxon>Aspergillus subgen. Circumdati</taxon>
    </lineage>
</organism>
<keyword evidence="4" id="KW-0812">Transmembrane</keyword>
<feature type="transmembrane region" description="Helical" evidence="4">
    <location>
        <begin position="413"/>
        <end position="434"/>
    </location>
</feature>
<dbReference type="InterPro" id="IPR050327">
    <property type="entry name" value="Proton-linked_MCT"/>
</dbReference>
<feature type="transmembrane region" description="Helical" evidence="4">
    <location>
        <begin position="325"/>
        <end position="343"/>
    </location>
</feature>
<keyword evidence="4" id="KW-0472">Membrane</keyword>
<feature type="transmembrane region" description="Helical" evidence="4">
    <location>
        <begin position="349"/>
        <end position="374"/>
    </location>
</feature>
<proteinExistence type="inferred from homology"/>
<feature type="transmembrane region" description="Helical" evidence="4">
    <location>
        <begin position="216"/>
        <end position="236"/>
    </location>
</feature>
<dbReference type="PANTHER" id="PTHR11360:SF234">
    <property type="entry name" value="MFS-TYPE TRANSPORTER DBAD-RELATED"/>
    <property type="match status" value="1"/>
</dbReference>
<dbReference type="InterPro" id="IPR020846">
    <property type="entry name" value="MFS_dom"/>
</dbReference>
<comment type="subcellular location">
    <subcellularLocation>
        <location evidence="1">Membrane</location>
        <topology evidence="1">Multi-pass membrane protein</topology>
    </subcellularLocation>
</comment>
<feature type="transmembrane region" description="Helical" evidence="4">
    <location>
        <begin position="98"/>
        <end position="120"/>
    </location>
</feature>